<dbReference type="AlphaFoldDB" id="A0A5E4XXU0"/>
<sequence length="296" mass="32751">MANKYQMALYGAGALVALWVIKWLGLASDTVAGALIGMGGVYLTTRSNAQEKAADREAEERRVDKDRVMQLKRDILLPTMDGCTTVSQCIGLMLDGTTEKAKLNEDYSNALSHMTKVLLIADVATVAAMMNYLQKIREVWVLVSAERFALDQLRAQNVQLETAFTRENETQQELFASQRARISGDRPDVAAIDRMTQLIAAHEQSKRGLVERSNQIRIAYSEREIQAFKAVLDAGDTVDMEVELLRCLRKEIGLDFDLAETRARMAAGRERMVATFTARVEEATAGIAAARQTSAG</sequence>
<proteinExistence type="predicted"/>
<evidence type="ECO:0000313" key="2">
    <source>
        <dbReference type="Proteomes" id="UP000383971"/>
    </source>
</evidence>
<evidence type="ECO:0000313" key="1">
    <source>
        <dbReference type="EMBL" id="VVE41053.1"/>
    </source>
</evidence>
<reference evidence="1 2" key="1">
    <citation type="submission" date="2019-08" db="EMBL/GenBank/DDBJ databases">
        <authorList>
            <person name="Peeters C."/>
        </authorList>
    </citation>
    <scope>NUCLEOTIDE SEQUENCE [LARGE SCALE GENOMIC DNA]</scope>
    <source>
        <strain evidence="1 2">LMG 31111</strain>
    </source>
</reference>
<protein>
    <submittedName>
        <fullName evidence="1">Uncharacterized protein</fullName>
    </submittedName>
</protein>
<dbReference type="EMBL" id="CABPSE010000017">
    <property type="protein sequence ID" value="VVE41053.1"/>
    <property type="molecule type" value="Genomic_DNA"/>
</dbReference>
<dbReference type="Proteomes" id="UP000383971">
    <property type="component" value="Unassembled WGS sequence"/>
</dbReference>
<name>A0A5E4XXU0_9BURK</name>
<organism evidence="1 2">
    <name type="scientific">Pandoraea communis</name>
    <dbReference type="NCBI Taxonomy" id="2508297"/>
    <lineage>
        <taxon>Bacteria</taxon>
        <taxon>Pseudomonadati</taxon>
        <taxon>Pseudomonadota</taxon>
        <taxon>Betaproteobacteria</taxon>
        <taxon>Burkholderiales</taxon>
        <taxon>Burkholderiaceae</taxon>
        <taxon>Pandoraea</taxon>
    </lineage>
</organism>
<dbReference type="RefSeq" id="WP_150586546.1">
    <property type="nucleotide sequence ID" value="NZ_CABPSE010000017.1"/>
</dbReference>
<keyword evidence="2" id="KW-1185">Reference proteome</keyword>
<gene>
    <name evidence="1" type="ORF">PCO31111_04174</name>
</gene>
<accession>A0A5E4XXU0</accession>